<dbReference type="GO" id="GO:0004553">
    <property type="term" value="F:hydrolase activity, hydrolyzing O-glycosyl compounds"/>
    <property type="evidence" value="ECO:0007669"/>
    <property type="project" value="InterPro"/>
</dbReference>
<proteinExistence type="predicted"/>
<reference evidence="2" key="2">
    <citation type="journal article" date="2021" name="PeerJ">
        <title>Extensive microbial diversity within the chicken gut microbiome revealed by metagenomics and culture.</title>
        <authorList>
            <person name="Gilroy R."/>
            <person name="Ravi A."/>
            <person name="Getino M."/>
            <person name="Pursley I."/>
            <person name="Horton D.L."/>
            <person name="Alikhan N.F."/>
            <person name="Baker D."/>
            <person name="Gharbi K."/>
            <person name="Hall N."/>
            <person name="Watson M."/>
            <person name="Adriaenssens E.M."/>
            <person name="Foster-Nyarko E."/>
            <person name="Jarju S."/>
            <person name="Secka A."/>
            <person name="Antonio M."/>
            <person name="Oren A."/>
            <person name="Chaudhuri R.R."/>
            <person name="La Ragione R."/>
            <person name="Hildebrand F."/>
            <person name="Pallen M.J."/>
        </authorList>
    </citation>
    <scope>NUCLEOTIDE SEQUENCE</scope>
    <source>
        <strain evidence="2">ChiGjej1B1-19959</strain>
    </source>
</reference>
<dbReference type="SUPFAM" id="SSF49785">
    <property type="entry name" value="Galactose-binding domain-like"/>
    <property type="match status" value="1"/>
</dbReference>
<dbReference type="SUPFAM" id="SSF49303">
    <property type="entry name" value="beta-Galactosidase/glucuronidase domain"/>
    <property type="match status" value="1"/>
</dbReference>
<dbReference type="InterPro" id="IPR036156">
    <property type="entry name" value="Beta-gal/glucu_dom_sf"/>
</dbReference>
<evidence type="ECO:0000259" key="1">
    <source>
        <dbReference type="Pfam" id="PF02836"/>
    </source>
</evidence>
<dbReference type="Gene3D" id="3.20.20.80">
    <property type="entry name" value="Glycosidases"/>
    <property type="match status" value="1"/>
</dbReference>
<dbReference type="Proteomes" id="UP000824071">
    <property type="component" value="Unassembled WGS sequence"/>
</dbReference>
<dbReference type="PANTHER" id="PTHR42732">
    <property type="entry name" value="BETA-GALACTOSIDASE"/>
    <property type="match status" value="1"/>
</dbReference>
<feature type="domain" description="Glycoside hydrolase family 2 catalytic" evidence="1">
    <location>
        <begin position="316"/>
        <end position="567"/>
    </location>
</feature>
<dbReference type="SUPFAM" id="SSF51445">
    <property type="entry name" value="(Trans)glycosidases"/>
    <property type="match status" value="1"/>
</dbReference>
<protein>
    <submittedName>
        <fullName evidence="2">Beta-galactosidase</fullName>
    </submittedName>
</protein>
<comment type="caution">
    <text evidence="2">The sequence shown here is derived from an EMBL/GenBank/DDBJ whole genome shotgun (WGS) entry which is preliminary data.</text>
</comment>
<name>A0A9D1LER7_9FIRM</name>
<dbReference type="InterPro" id="IPR051913">
    <property type="entry name" value="GH2_Domain-Containing"/>
</dbReference>
<dbReference type="Pfam" id="PF02836">
    <property type="entry name" value="Glyco_hydro_2_C"/>
    <property type="match status" value="1"/>
</dbReference>
<dbReference type="InterPro" id="IPR017853">
    <property type="entry name" value="GH"/>
</dbReference>
<evidence type="ECO:0000313" key="3">
    <source>
        <dbReference type="Proteomes" id="UP000824071"/>
    </source>
</evidence>
<dbReference type="AlphaFoldDB" id="A0A9D1LER7"/>
<gene>
    <name evidence="2" type="ORF">IAC53_05255</name>
</gene>
<dbReference type="PANTHER" id="PTHR42732:SF3">
    <property type="entry name" value="HYDROLASE"/>
    <property type="match status" value="1"/>
</dbReference>
<sequence>MENLCTHPNPQFARTTYQDLNGEWEFGFQKARRGFRFSKDFSRAEKLCAAASYPYKIRVPFCVESTLSGIGYTDFIHLAWYRKFVQMQKGDGRVFLHVGAADYLTTVLVNGKPAGRHTGGYTSFALEITKLVHDGENEIFILCEDDTRSGLVPSGKQSARKKSYGCSYTRTTGIWQDVYLEYTPQSYIQSIRLYPDPAAGCVTVHAALCGKGGLRCEAFYKGSPVGLQEVQNACGEAVVQIPLAETHLWEAGHGRLYDLKLTFCGDTVESYFGLRTVRLCGMRFLLNEKPVFQRLVLDQGYYRDGIYTAPDDAARIRDIELAQSAGFNGARLHQKVFDPRFLYFCDKRGYLVWGEFGSWGLDTSDAAALEVFLPQWLEALARDCNHPSIVGWCPFNETWDTHGRKQRDGLLTAVYDATKAFDPTRPCIDTSGNFHVKTDIYDVHDYRYDPAEFKASFDRLETDGELYEHVLQDHPGRQRYNGEPTFVSEYGGIKWAADAQYKSWGYGEDVHNETDFAARYAGLTAALTGNRKMFGFCYTQLYDVEQEQNGLFTYDRKPKFADATYREIKAANEAPAAMEADEEGGAQ</sequence>
<dbReference type="EMBL" id="DVMW01000032">
    <property type="protein sequence ID" value="HIU35997.1"/>
    <property type="molecule type" value="Genomic_DNA"/>
</dbReference>
<evidence type="ECO:0000313" key="2">
    <source>
        <dbReference type="EMBL" id="HIU35997.1"/>
    </source>
</evidence>
<reference evidence="2" key="1">
    <citation type="submission" date="2020-10" db="EMBL/GenBank/DDBJ databases">
        <authorList>
            <person name="Gilroy R."/>
        </authorList>
    </citation>
    <scope>NUCLEOTIDE SEQUENCE</scope>
    <source>
        <strain evidence="2">ChiGjej1B1-19959</strain>
    </source>
</reference>
<dbReference type="InterPro" id="IPR006103">
    <property type="entry name" value="Glyco_hydro_2_cat"/>
</dbReference>
<dbReference type="InterPro" id="IPR008979">
    <property type="entry name" value="Galactose-bd-like_sf"/>
</dbReference>
<dbReference type="GO" id="GO:0005975">
    <property type="term" value="P:carbohydrate metabolic process"/>
    <property type="evidence" value="ECO:0007669"/>
    <property type="project" value="InterPro"/>
</dbReference>
<organism evidence="2 3">
    <name type="scientific">Candidatus Fimenecus excrementigallinarum</name>
    <dbReference type="NCBI Taxonomy" id="2840816"/>
    <lineage>
        <taxon>Bacteria</taxon>
        <taxon>Bacillati</taxon>
        <taxon>Bacillota</taxon>
        <taxon>Clostridia</taxon>
        <taxon>Candidatus Fimenecus</taxon>
    </lineage>
</organism>
<dbReference type="Gene3D" id="2.60.120.260">
    <property type="entry name" value="Galactose-binding domain-like"/>
    <property type="match status" value="1"/>
</dbReference>
<accession>A0A9D1LER7</accession>